<keyword evidence="3" id="KW-1185">Reference proteome</keyword>
<dbReference type="Pfam" id="PF07287">
    <property type="entry name" value="AtuA"/>
    <property type="match status" value="1"/>
</dbReference>
<accession>A0A453S5E3</accession>
<dbReference type="InterPro" id="IPR010839">
    <property type="entry name" value="AtuA_N"/>
</dbReference>
<dbReference type="EnsemblPlants" id="AET7Gv20819700.41">
    <property type="protein sequence ID" value="AET7Gv20819700.41"/>
    <property type="gene ID" value="AET7Gv20819700"/>
</dbReference>
<proteinExistence type="predicted"/>
<dbReference type="AlphaFoldDB" id="A0A453S5E3"/>
<evidence type="ECO:0000313" key="3">
    <source>
        <dbReference type="Proteomes" id="UP000015105"/>
    </source>
</evidence>
<dbReference type="Gramene" id="AET7Gv20819700.41">
    <property type="protein sequence ID" value="AET7Gv20819700.41"/>
    <property type="gene ID" value="AET7Gv20819700"/>
</dbReference>
<reference evidence="2" key="4">
    <citation type="submission" date="2019-03" db="UniProtKB">
        <authorList>
            <consortium name="EnsemblPlants"/>
        </authorList>
    </citation>
    <scope>IDENTIFICATION</scope>
</reference>
<sequence length="145" mass="16317">EAVPLEEVQNCVVKLRSNPQRRKNQVYVGCGAGFGGDRPMAALKLLERVEELNYIVLECLAERTLADRYQVMLSGGKGFDPRGIVVDKYLILVHLVVLLIKAGDTCYLVNCICGCEFMEYLLHVFNCTSSLYMSRVTFSGFYHVI</sequence>
<reference evidence="3" key="1">
    <citation type="journal article" date="2014" name="Science">
        <title>Ancient hybridizations among the ancestral genomes of bread wheat.</title>
        <authorList>
            <consortium name="International Wheat Genome Sequencing Consortium,"/>
            <person name="Marcussen T."/>
            <person name="Sandve S.R."/>
            <person name="Heier L."/>
            <person name="Spannagl M."/>
            <person name="Pfeifer M."/>
            <person name="Jakobsen K.S."/>
            <person name="Wulff B.B."/>
            <person name="Steuernagel B."/>
            <person name="Mayer K.F."/>
            <person name="Olsen O.A."/>
        </authorList>
    </citation>
    <scope>NUCLEOTIDE SEQUENCE [LARGE SCALE GENOMIC DNA]</scope>
    <source>
        <strain evidence="3">cv. AL8/78</strain>
    </source>
</reference>
<evidence type="ECO:0000259" key="1">
    <source>
        <dbReference type="Pfam" id="PF07287"/>
    </source>
</evidence>
<dbReference type="PANTHER" id="PTHR47472">
    <property type="entry name" value="PROPIONYL-COA CARBOXYLASE"/>
    <property type="match status" value="1"/>
</dbReference>
<feature type="domain" description="Acyclic terpene utilisation N-terminal" evidence="1">
    <location>
        <begin position="26"/>
        <end position="81"/>
    </location>
</feature>
<reference evidence="3" key="2">
    <citation type="journal article" date="2017" name="Nat. Plants">
        <title>The Aegilops tauschii genome reveals multiple impacts of transposons.</title>
        <authorList>
            <person name="Zhao G."/>
            <person name="Zou C."/>
            <person name="Li K."/>
            <person name="Wang K."/>
            <person name="Li T."/>
            <person name="Gao L."/>
            <person name="Zhang X."/>
            <person name="Wang H."/>
            <person name="Yang Z."/>
            <person name="Liu X."/>
            <person name="Jiang W."/>
            <person name="Mao L."/>
            <person name="Kong X."/>
            <person name="Jiao Y."/>
            <person name="Jia J."/>
        </authorList>
    </citation>
    <scope>NUCLEOTIDE SEQUENCE [LARGE SCALE GENOMIC DNA]</scope>
    <source>
        <strain evidence="3">cv. AL8/78</strain>
    </source>
</reference>
<name>A0A453S5E3_AEGTS</name>
<dbReference type="PANTHER" id="PTHR47472:SF1">
    <property type="entry name" value="DUF1446-DOMAIN-CONTAINING PROTEIN"/>
    <property type="match status" value="1"/>
</dbReference>
<organism evidence="2 3">
    <name type="scientific">Aegilops tauschii subsp. strangulata</name>
    <name type="common">Goatgrass</name>
    <dbReference type="NCBI Taxonomy" id="200361"/>
    <lineage>
        <taxon>Eukaryota</taxon>
        <taxon>Viridiplantae</taxon>
        <taxon>Streptophyta</taxon>
        <taxon>Embryophyta</taxon>
        <taxon>Tracheophyta</taxon>
        <taxon>Spermatophyta</taxon>
        <taxon>Magnoliopsida</taxon>
        <taxon>Liliopsida</taxon>
        <taxon>Poales</taxon>
        <taxon>Poaceae</taxon>
        <taxon>BOP clade</taxon>
        <taxon>Pooideae</taxon>
        <taxon>Triticodae</taxon>
        <taxon>Triticeae</taxon>
        <taxon>Triticinae</taxon>
        <taxon>Aegilops</taxon>
    </lineage>
</organism>
<reference evidence="2" key="5">
    <citation type="journal article" date="2021" name="G3 (Bethesda)">
        <title>Aegilops tauschii genome assembly Aet v5.0 features greater sequence contiguity and improved annotation.</title>
        <authorList>
            <person name="Wang L."/>
            <person name="Zhu T."/>
            <person name="Rodriguez J.C."/>
            <person name="Deal K.R."/>
            <person name="Dubcovsky J."/>
            <person name="McGuire P.E."/>
            <person name="Lux T."/>
            <person name="Spannagl M."/>
            <person name="Mayer K.F.X."/>
            <person name="Baldrich P."/>
            <person name="Meyers B.C."/>
            <person name="Huo N."/>
            <person name="Gu Y.Q."/>
            <person name="Zhou H."/>
            <person name="Devos K.M."/>
            <person name="Bennetzen J.L."/>
            <person name="Unver T."/>
            <person name="Budak H."/>
            <person name="Gulick P.J."/>
            <person name="Galiba G."/>
            <person name="Kalapos B."/>
            <person name="Nelson D.R."/>
            <person name="Li P."/>
            <person name="You F.M."/>
            <person name="Luo M.C."/>
            <person name="Dvorak J."/>
        </authorList>
    </citation>
    <scope>NUCLEOTIDE SEQUENCE [LARGE SCALE GENOMIC DNA]</scope>
    <source>
        <strain evidence="2">cv. AL8/78</strain>
    </source>
</reference>
<protein>
    <recommendedName>
        <fullName evidence="1">Acyclic terpene utilisation N-terminal domain-containing protein</fullName>
    </recommendedName>
</protein>
<evidence type="ECO:0000313" key="2">
    <source>
        <dbReference type="EnsemblPlants" id="AET7Gv20819700.41"/>
    </source>
</evidence>
<reference evidence="2" key="3">
    <citation type="journal article" date="2017" name="Nature">
        <title>Genome sequence of the progenitor of the wheat D genome Aegilops tauschii.</title>
        <authorList>
            <person name="Luo M.C."/>
            <person name="Gu Y.Q."/>
            <person name="Puiu D."/>
            <person name="Wang H."/>
            <person name="Twardziok S.O."/>
            <person name="Deal K.R."/>
            <person name="Huo N."/>
            <person name="Zhu T."/>
            <person name="Wang L."/>
            <person name="Wang Y."/>
            <person name="McGuire P.E."/>
            <person name="Liu S."/>
            <person name="Long H."/>
            <person name="Ramasamy R.K."/>
            <person name="Rodriguez J.C."/>
            <person name="Van S.L."/>
            <person name="Yuan L."/>
            <person name="Wang Z."/>
            <person name="Xia Z."/>
            <person name="Xiao L."/>
            <person name="Anderson O.D."/>
            <person name="Ouyang S."/>
            <person name="Liang Y."/>
            <person name="Zimin A.V."/>
            <person name="Pertea G."/>
            <person name="Qi P."/>
            <person name="Bennetzen J.L."/>
            <person name="Dai X."/>
            <person name="Dawson M.W."/>
            <person name="Muller H.G."/>
            <person name="Kugler K."/>
            <person name="Rivarola-Duarte L."/>
            <person name="Spannagl M."/>
            <person name="Mayer K.F.X."/>
            <person name="Lu F.H."/>
            <person name="Bevan M.W."/>
            <person name="Leroy P."/>
            <person name="Li P."/>
            <person name="You F.M."/>
            <person name="Sun Q."/>
            <person name="Liu Z."/>
            <person name="Lyons E."/>
            <person name="Wicker T."/>
            <person name="Salzberg S.L."/>
            <person name="Devos K.M."/>
            <person name="Dvorak J."/>
        </authorList>
    </citation>
    <scope>NUCLEOTIDE SEQUENCE [LARGE SCALE GENOMIC DNA]</scope>
    <source>
        <strain evidence="2">cv. AL8/78</strain>
    </source>
</reference>
<dbReference type="Proteomes" id="UP000015105">
    <property type="component" value="Chromosome 7D"/>
</dbReference>